<evidence type="ECO:0000313" key="5">
    <source>
        <dbReference type="Proteomes" id="UP000014975"/>
    </source>
</evidence>
<dbReference type="InterPro" id="IPR042529">
    <property type="entry name" value="IF_2B-like_C"/>
</dbReference>
<dbReference type="FunFam" id="3.40.50.10470:FF:000006">
    <property type="entry name" value="Methylthioribose-1-phosphate isomerase"/>
    <property type="match status" value="1"/>
</dbReference>
<evidence type="ECO:0000256" key="3">
    <source>
        <dbReference type="HAMAP-Rule" id="MF_01678"/>
    </source>
</evidence>
<name>S7TCJ9_9BACT</name>
<feature type="binding site" evidence="3">
    <location>
        <position position="200"/>
    </location>
    <ligand>
        <name>substrate</name>
    </ligand>
</feature>
<keyword evidence="2 3" id="KW-0413">Isomerase</keyword>
<feature type="binding site" evidence="3">
    <location>
        <begin position="48"/>
        <end position="50"/>
    </location>
    <ligand>
        <name>substrate</name>
    </ligand>
</feature>
<dbReference type="NCBIfam" id="TIGR00512">
    <property type="entry name" value="salvage_mtnA"/>
    <property type="match status" value="1"/>
</dbReference>
<comment type="catalytic activity">
    <reaction evidence="3">
        <text>5-(methylsulfanyl)-alpha-D-ribose 1-phosphate = 5-(methylsulfanyl)-D-ribulose 1-phosphate</text>
        <dbReference type="Rhea" id="RHEA:19989"/>
        <dbReference type="ChEBI" id="CHEBI:58533"/>
        <dbReference type="ChEBI" id="CHEBI:58548"/>
        <dbReference type="EC" id="5.3.1.23"/>
    </reaction>
</comment>
<dbReference type="InterPro" id="IPR000649">
    <property type="entry name" value="IF-2B-related"/>
</dbReference>
<feature type="binding site" evidence="3">
    <location>
        <begin position="251"/>
        <end position="252"/>
    </location>
    <ligand>
        <name>substrate</name>
    </ligand>
</feature>
<comment type="caution">
    <text evidence="4">The sequence shown here is derived from an EMBL/GenBank/DDBJ whole genome shotgun (WGS) entry which is preliminary data.</text>
</comment>
<sequence>MLNTHIRFEHDADRLMLLDQRYLPCREDWYEVRDLATTVYALQEMVIRGAPAIGVTAAYGCYFCARETLRETDGLLPWAESLRARLDTLRNARPTAVNLRWAVELLESMWAERPGIGLPALATVWLDKAKAMQREDEETNKAMGAHGANLLADGDRVMTHCNAGALATAGWGTAVGVIYSAVEQGKKITVVANETRPFLQGARLTAYELDKCGVDVTVACDNACALLMKKGLVDKVVVGADRIAANGDAANKIGTYGVALLAKAHGIPFYVAAPSSTFDLRCATGEQIPIEERTPREVTHPTGESSITPVGVKVYNFAFDVTPAELIAGIITEKGVLTPPYTESIAKVIGQKR</sequence>
<dbReference type="PANTHER" id="PTHR43475:SF1">
    <property type="entry name" value="METHYLTHIORIBOSE-1-PHOSPHATE ISOMERASE"/>
    <property type="match status" value="1"/>
</dbReference>
<gene>
    <name evidence="3" type="primary">mtnA</name>
    <name evidence="4" type="ORF">dsat_2310</name>
</gene>
<dbReference type="FunFam" id="1.20.120.420:FF:000003">
    <property type="entry name" value="Methylthioribose-1-phosphate isomerase"/>
    <property type="match status" value="1"/>
</dbReference>
<dbReference type="AlphaFoldDB" id="S7TCJ9"/>
<dbReference type="eggNOG" id="COG0182">
    <property type="taxonomic scope" value="Bacteria"/>
</dbReference>
<dbReference type="GO" id="GO:0019509">
    <property type="term" value="P:L-methionine salvage from methylthioadenosine"/>
    <property type="evidence" value="ECO:0007669"/>
    <property type="project" value="UniProtKB-UniRule"/>
</dbReference>
<dbReference type="Pfam" id="PF01008">
    <property type="entry name" value="IF-2B"/>
    <property type="match status" value="1"/>
</dbReference>
<comment type="similarity">
    <text evidence="3">Belongs to the EIF-2B alpha/beta/delta subunits family. MtnA subfamily.</text>
</comment>
<keyword evidence="1 3" id="KW-0028">Amino-acid biosynthesis</keyword>
<dbReference type="NCBIfam" id="NF004326">
    <property type="entry name" value="PRK05720.1"/>
    <property type="match status" value="1"/>
</dbReference>
<dbReference type="UniPathway" id="UPA00904">
    <property type="reaction ID" value="UER00874"/>
</dbReference>
<dbReference type="SUPFAM" id="SSF100950">
    <property type="entry name" value="NagB/RpiA/CoA transferase-like"/>
    <property type="match status" value="1"/>
</dbReference>
<organism evidence="4 5">
    <name type="scientific">Alkalidesulfovibrio alkalitolerans DSM 16529</name>
    <dbReference type="NCBI Taxonomy" id="1121439"/>
    <lineage>
        <taxon>Bacteria</taxon>
        <taxon>Pseudomonadati</taxon>
        <taxon>Thermodesulfobacteriota</taxon>
        <taxon>Desulfovibrionia</taxon>
        <taxon>Desulfovibrionales</taxon>
        <taxon>Desulfovibrionaceae</taxon>
        <taxon>Alkalidesulfovibrio</taxon>
    </lineage>
</organism>
<dbReference type="HAMAP" id="MF_01678">
    <property type="entry name" value="Salvage_MtnA"/>
    <property type="match status" value="1"/>
</dbReference>
<protein>
    <recommendedName>
        <fullName evidence="3">Methylthioribose-1-phosphate isomerase</fullName>
        <shortName evidence="3">M1Pi</shortName>
        <shortName evidence="3">MTR-1-P isomerase</shortName>
        <ecNumber evidence="3">5.3.1.23</ecNumber>
    </recommendedName>
    <alternativeName>
        <fullName evidence="3">S-methyl-5-thioribose-1-phosphate isomerase</fullName>
    </alternativeName>
</protein>
<dbReference type="PANTHER" id="PTHR43475">
    <property type="entry name" value="METHYLTHIORIBOSE-1-PHOSPHATE ISOMERASE"/>
    <property type="match status" value="1"/>
</dbReference>
<evidence type="ECO:0000256" key="2">
    <source>
        <dbReference type="ARBA" id="ARBA00023235"/>
    </source>
</evidence>
<comment type="pathway">
    <text evidence="3">Amino-acid biosynthesis; L-methionine biosynthesis via salvage pathway; L-methionine from S-methyl-5-thio-alpha-D-ribose 1-phosphate: step 1/6.</text>
</comment>
<dbReference type="InterPro" id="IPR037171">
    <property type="entry name" value="NagB/RpiA_transferase-like"/>
</dbReference>
<dbReference type="PATRIC" id="fig|1121439.3.peg.701"/>
<dbReference type="Proteomes" id="UP000014975">
    <property type="component" value="Unassembled WGS sequence"/>
</dbReference>
<accession>S7TCJ9</accession>
<keyword evidence="3" id="KW-0486">Methionine biosynthesis</keyword>
<evidence type="ECO:0000313" key="4">
    <source>
        <dbReference type="EMBL" id="EPR34947.1"/>
    </source>
</evidence>
<dbReference type="Gene3D" id="3.40.50.10470">
    <property type="entry name" value="Translation initiation factor eif-2b, domain 2"/>
    <property type="match status" value="1"/>
</dbReference>
<dbReference type="RefSeq" id="WP_020886196.1">
    <property type="nucleotide sequence ID" value="NZ_ATHI01000005.1"/>
</dbReference>
<comment type="function">
    <text evidence="3">Catalyzes the interconversion of methylthioribose-1-phosphate (MTR-1-P) into methylthioribulose-1-phosphate (MTRu-1-P).</text>
</comment>
<dbReference type="STRING" id="1121439.dsat_2310"/>
<dbReference type="InterPro" id="IPR027363">
    <property type="entry name" value="M1Pi_N"/>
</dbReference>
<dbReference type="OrthoDB" id="9803436at2"/>
<dbReference type="InterPro" id="IPR011559">
    <property type="entry name" value="Initiation_fac_2B_a/b/d"/>
</dbReference>
<feature type="site" description="Transition state stabilizer" evidence="3">
    <location>
        <position position="161"/>
    </location>
</feature>
<dbReference type="EMBL" id="ATHI01000005">
    <property type="protein sequence ID" value="EPR34947.1"/>
    <property type="molecule type" value="Genomic_DNA"/>
</dbReference>
<feature type="binding site" evidence="3">
    <location>
        <position position="93"/>
    </location>
    <ligand>
        <name>substrate</name>
    </ligand>
</feature>
<dbReference type="EC" id="5.3.1.23" evidence="3"/>
<proteinExistence type="inferred from homology"/>
<dbReference type="InterPro" id="IPR005251">
    <property type="entry name" value="IF-M1Pi"/>
</dbReference>
<keyword evidence="5" id="KW-1185">Reference proteome</keyword>
<feature type="active site" description="Proton donor" evidence="3">
    <location>
        <position position="241"/>
    </location>
</feature>
<dbReference type="NCBIfam" id="TIGR00524">
    <property type="entry name" value="eIF-2B_rel"/>
    <property type="match status" value="1"/>
</dbReference>
<reference evidence="4 5" key="1">
    <citation type="journal article" date="2013" name="Genome Announc.">
        <title>Draft genome sequences for three mercury-methylating, sulfate-reducing bacteria.</title>
        <authorList>
            <person name="Brown S.D."/>
            <person name="Hurt R.A.Jr."/>
            <person name="Gilmour C.C."/>
            <person name="Elias D.A."/>
        </authorList>
    </citation>
    <scope>NUCLEOTIDE SEQUENCE [LARGE SCALE GENOMIC DNA]</scope>
    <source>
        <strain evidence="4 5">DSM 16529</strain>
    </source>
</reference>
<dbReference type="GO" id="GO:0046523">
    <property type="term" value="F:S-methyl-5-thioribose-1-phosphate isomerase activity"/>
    <property type="evidence" value="ECO:0007669"/>
    <property type="project" value="UniProtKB-UniRule"/>
</dbReference>
<evidence type="ECO:0000256" key="1">
    <source>
        <dbReference type="ARBA" id="ARBA00022605"/>
    </source>
</evidence>
<dbReference type="Gene3D" id="1.20.120.420">
    <property type="entry name" value="translation initiation factor eif-2b, domain 1"/>
    <property type="match status" value="1"/>
</dbReference>